<evidence type="ECO:0000256" key="10">
    <source>
        <dbReference type="PIRSR" id="PIRSR000460-1"/>
    </source>
</evidence>
<dbReference type="EC" id="2.4.1.1" evidence="11"/>
<dbReference type="EMBL" id="AZFW01000103">
    <property type="protein sequence ID" value="KRM25624.1"/>
    <property type="molecule type" value="Genomic_DNA"/>
</dbReference>
<dbReference type="SUPFAM" id="SSF53756">
    <property type="entry name" value="UDP-Glycosyltransferase/glycogen phosphorylase"/>
    <property type="match status" value="1"/>
</dbReference>
<reference evidence="12 13" key="1">
    <citation type="journal article" date="2015" name="Genome Announc.">
        <title>Expanding the biotechnology potential of lactobacilli through comparative genomics of 213 strains and associated genera.</title>
        <authorList>
            <person name="Sun Z."/>
            <person name="Harris H.M."/>
            <person name="McCann A."/>
            <person name="Guo C."/>
            <person name="Argimon S."/>
            <person name="Zhang W."/>
            <person name="Yang X."/>
            <person name="Jeffery I.B."/>
            <person name="Cooney J.C."/>
            <person name="Kagawa T.F."/>
            <person name="Liu W."/>
            <person name="Song Y."/>
            <person name="Salvetti E."/>
            <person name="Wrobel A."/>
            <person name="Rasinkangas P."/>
            <person name="Parkhill J."/>
            <person name="Rea M.C."/>
            <person name="O'Sullivan O."/>
            <person name="Ritari J."/>
            <person name="Douillard F.P."/>
            <person name="Paul Ross R."/>
            <person name="Yang R."/>
            <person name="Briner A.E."/>
            <person name="Felis G.E."/>
            <person name="de Vos W.M."/>
            <person name="Barrangou R."/>
            <person name="Klaenhammer T.R."/>
            <person name="Caufield P.W."/>
            <person name="Cui Y."/>
            <person name="Zhang H."/>
            <person name="O'Toole P.W."/>
        </authorList>
    </citation>
    <scope>NUCLEOTIDE SEQUENCE [LARGE SCALE GENOMIC DNA]</scope>
    <source>
        <strain evidence="12 13">DSM 16991</strain>
    </source>
</reference>
<dbReference type="AlphaFoldDB" id="A0A0R1X662"/>
<gene>
    <name evidence="12" type="ORF">FC91_GL000539</name>
</gene>
<comment type="similarity">
    <text evidence="3 11">Belongs to the glycogen phosphorylase family.</text>
</comment>
<keyword evidence="6 11" id="KW-0808">Transferase</keyword>
<accession>A0A0R1X662</accession>
<dbReference type="PATRIC" id="fig|1122147.4.peg.559"/>
<feature type="modified residue" description="N6-(pyridoxal phosphate)lysine" evidence="10">
    <location>
        <position position="657"/>
    </location>
</feature>
<comment type="caution">
    <text evidence="12">The sequence shown here is derived from an EMBL/GenBank/DDBJ whole genome shotgun (WGS) entry which is preliminary data.</text>
</comment>
<comment type="cofactor">
    <cofactor evidence="2 11">
        <name>pyridoxal 5'-phosphate</name>
        <dbReference type="ChEBI" id="CHEBI:597326"/>
    </cofactor>
</comment>
<evidence type="ECO:0000256" key="7">
    <source>
        <dbReference type="ARBA" id="ARBA00022898"/>
    </source>
</evidence>
<name>A0A0R1X662_9LACO</name>
<protein>
    <recommendedName>
        <fullName evidence="11">Alpha-1,4 glucan phosphorylase</fullName>
        <ecNumber evidence="11">2.4.1.1</ecNumber>
    </recommendedName>
</protein>
<evidence type="ECO:0000313" key="13">
    <source>
        <dbReference type="Proteomes" id="UP000050949"/>
    </source>
</evidence>
<evidence type="ECO:0000256" key="2">
    <source>
        <dbReference type="ARBA" id="ARBA00001933"/>
    </source>
</evidence>
<evidence type="ECO:0000256" key="8">
    <source>
        <dbReference type="ARBA" id="ARBA00023277"/>
    </source>
</evidence>
<evidence type="ECO:0000256" key="5">
    <source>
        <dbReference type="ARBA" id="ARBA00022676"/>
    </source>
</evidence>
<dbReference type="GO" id="GO:0008184">
    <property type="term" value="F:glycogen phosphorylase activity"/>
    <property type="evidence" value="ECO:0007669"/>
    <property type="project" value="InterPro"/>
</dbReference>
<comment type="function">
    <text evidence="9">Phosphorylase is an important allosteric enzyme in carbohydrate metabolism. Enzymes from different sources differ in their regulatory mechanisms and in their natural substrates. However, all known phosphorylases share catalytic and structural properties.</text>
</comment>
<dbReference type="GO" id="GO:0005737">
    <property type="term" value="C:cytoplasm"/>
    <property type="evidence" value="ECO:0007669"/>
    <property type="project" value="TreeGrafter"/>
</dbReference>
<dbReference type="PANTHER" id="PTHR11468">
    <property type="entry name" value="GLYCOGEN PHOSPHORYLASE"/>
    <property type="match status" value="1"/>
</dbReference>
<evidence type="ECO:0000256" key="3">
    <source>
        <dbReference type="ARBA" id="ARBA00006047"/>
    </source>
</evidence>
<dbReference type="Pfam" id="PF00343">
    <property type="entry name" value="Phosphorylase"/>
    <property type="match status" value="1"/>
</dbReference>
<dbReference type="eggNOG" id="COG0058">
    <property type="taxonomic scope" value="Bacteria"/>
</dbReference>
<organism evidence="12 13">
    <name type="scientific">Schleiferilactobacillus harbinensis DSM 16991</name>
    <dbReference type="NCBI Taxonomy" id="1122147"/>
    <lineage>
        <taxon>Bacteria</taxon>
        <taxon>Bacillati</taxon>
        <taxon>Bacillota</taxon>
        <taxon>Bacilli</taxon>
        <taxon>Lactobacillales</taxon>
        <taxon>Lactobacillaceae</taxon>
        <taxon>Schleiferilactobacillus</taxon>
    </lineage>
</organism>
<dbReference type="GO" id="GO:0005980">
    <property type="term" value="P:glycogen catabolic process"/>
    <property type="evidence" value="ECO:0007669"/>
    <property type="project" value="UniProtKB-ARBA"/>
</dbReference>
<dbReference type="Proteomes" id="UP000050949">
    <property type="component" value="Unassembled WGS sequence"/>
</dbReference>
<dbReference type="NCBIfam" id="TIGR02093">
    <property type="entry name" value="P_ylase"/>
    <property type="match status" value="1"/>
</dbReference>
<evidence type="ECO:0000256" key="9">
    <source>
        <dbReference type="ARBA" id="ARBA00025174"/>
    </source>
</evidence>
<keyword evidence="7 10" id="KW-0663">Pyridoxal phosphate</keyword>
<evidence type="ECO:0000256" key="11">
    <source>
        <dbReference type="RuleBase" id="RU000587"/>
    </source>
</evidence>
<evidence type="ECO:0000256" key="4">
    <source>
        <dbReference type="ARBA" id="ARBA00022533"/>
    </source>
</evidence>
<keyword evidence="4" id="KW-0021">Allosteric enzyme</keyword>
<keyword evidence="8 11" id="KW-0119">Carbohydrate metabolism</keyword>
<dbReference type="InterPro" id="IPR000811">
    <property type="entry name" value="Glyco_trans_35"/>
</dbReference>
<comment type="catalytic activity">
    <reaction evidence="1 11">
        <text>[(1-&gt;4)-alpha-D-glucosyl](n) + phosphate = [(1-&gt;4)-alpha-D-glucosyl](n-1) + alpha-D-glucose 1-phosphate</text>
        <dbReference type="Rhea" id="RHEA:41732"/>
        <dbReference type="Rhea" id="RHEA-COMP:9584"/>
        <dbReference type="Rhea" id="RHEA-COMP:9586"/>
        <dbReference type="ChEBI" id="CHEBI:15444"/>
        <dbReference type="ChEBI" id="CHEBI:43474"/>
        <dbReference type="ChEBI" id="CHEBI:58601"/>
        <dbReference type="EC" id="2.4.1.1"/>
    </reaction>
</comment>
<dbReference type="GO" id="GO:0030170">
    <property type="term" value="F:pyridoxal phosphate binding"/>
    <property type="evidence" value="ECO:0007669"/>
    <property type="project" value="InterPro"/>
</dbReference>
<dbReference type="InterPro" id="IPR011833">
    <property type="entry name" value="Glycg_phsphrylas"/>
</dbReference>
<evidence type="ECO:0000313" key="12">
    <source>
        <dbReference type="EMBL" id="KRM25624.1"/>
    </source>
</evidence>
<evidence type="ECO:0000256" key="6">
    <source>
        <dbReference type="ARBA" id="ARBA00022679"/>
    </source>
</evidence>
<dbReference type="CDD" id="cd04300">
    <property type="entry name" value="GT35_Glycogen_Phosphorylase"/>
    <property type="match status" value="1"/>
</dbReference>
<proteinExistence type="inferred from homology"/>
<dbReference type="Gene3D" id="3.40.50.2000">
    <property type="entry name" value="Glycogen Phosphorylase B"/>
    <property type="match status" value="2"/>
</dbReference>
<dbReference type="PIRSF" id="PIRSF000460">
    <property type="entry name" value="Pprylas_GlgP"/>
    <property type="match status" value="1"/>
</dbReference>
<sequence>MAGVPYIGGIFLAQLTVNEFKEQFKNMILRLYAEDVTDSDAHQQFTALAILLREQYAPNLKETRQHYENDRVKEAYYFAIEFLPGRMLQTTMLNLGLTDTITTGLMDMGLDVEKIIDAEPDPGLGNGGLGRLGSEFLDSAAALHMALNGNGIRYQYGLFRQMFDNGFQVEMPDDWLRNGNSWEVRRENRACLVRFGGNVWMAPDAFGRLVPHYENTTDVLAVPYDTGIVGYLNHTVNTFRLWSAELPTDPSKTYNLQQKEDVNEITEILYPDDSNYAGRLLRLKQEYFLVSAGVQSIVRHYRKHHRNLNHMDATVAIHINDTHPAMAIPELMRILMDEEFMSWDQAWALTTKVMSYTNHTLLAESLETWPVDMVAQTVPRIYQIIQEIDRRFRGLQIPVYGEERVNRCAPLGDGVVRMAYLAVIGSHSVNGVAKLHTELLESSVLKDLYRIFPEKFNNKTNGVTMRRWIQIANPPLTKLLDTEVNGDWKHRPLDIIGVQSFAKDPTFLKKLQEVKAKNKRSLAKKIREKLDISVDPDHAIFDVQIKRLHAYKRQLLHALYIIDEYQQIKAGQKLAVPRVHIFGAKAAPSYYYAKEIIKMINELAKVINHDPDVGDQLRVIFVPNYGVSEAEEIIPAADVSEQISLAGKEASGTSNMKLMANGAITLATMDGANIEIADAVGQDNIVIFGMTATEVAAYTNYSSQAIYDGDKHLQKVVNALVDGTIPNIDREGRDIYNSLLQYNDEYYVLADYESYAKAQDKITTLYQDPQAWYQMAAINIAKSGQFSSDLTIARYGDDIWHLTRDQFVN</sequence>
<dbReference type="PANTHER" id="PTHR11468:SF3">
    <property type="entry name" value="GLYCOGEN PHOSPHORYLASE, LIVER FORM"/>
    <property type="match status" value="1"/>
</dbReference>
<keyword evidence="5 11" id="KW-0328">Glycosyltransferase</keyword>
<comment type="function">
    <text evidence="11">Allosteric enzyme that catalyzes the rate-limiting step in glycogen catabolism, the phosphorolytic cleavage of glycogen to produce glucose-1-phosphate, and plays a central role in maintaining cellular and organismal glucose homeostasis.</text>
</comment>
<evidence type="ECO:0000256" key="1">
    <source>
        <dbReference type="ARBA" id="ARBA00001275"/>
    </source>
</evidence>
<dbReference type="FunFam" id="3.40.50.2000:FF:000003">
    <property type="entry name" value="Alpha-1,4 glucan phosphorylase"/>
    <property type="match status" value="1"/>
</dbReference>